<evidence type="ECO:0000259" key="14">
    <source>
        <dbReference type="Pfam" id="PF08596"/>
    </source>
</evidence>
<comment type="similarity">
    <text evidence="3">Belongs to the WD repeat L(2)GL family.</text>
</comment>
<dbReference type="OrthoDB" id="19944at2759"/>
<keyword evidence="16" id="KW-1185">Reference proteome</keyword>
<sequence>MEKARKKLASAIDGIKNLHIRTDYDVEEALSSENFCLSEIVRHGFPDDPRCLDYDPVQRLVAIGAGHGCVRLLGQPGVDYCLKHDSDEPVLHVQFLVNEGGLITALRDDTIHLWNYRQKKPEIVHSLRMTKERVTCVYLSFQSKWLHVGTDKGNVYFLCLANFELSSYVIMWNKAIDLSCRIHPGAVKDLGICPNDQSRLLILFEKGQIVLWNIVTRESERFAADGSPVKCISWNSDGKQFMCGHKDGSLTVWNIRKPREVQQKSIPHAAGDNVTCRPITHLHWAVNAEGEQMIIFAGGMPTDEGVLPAMTILRSKGSITVLEMDHPIIQLFPLMASPFNSSPQHPFGTAALLKNDFLIVDMSGNAGGYPCFESPYSTDIHESPVTLLKYVSDCPLDLTAALTLVGRHQRKQGARLSDKPWPINGGVGRDCATGHEEIVITGHEDGSLKFWQASGEHLQILYKLKTGRHFEKATAEARHVSFSVQKIELCVQSRLLLVASSSGQVSLFRFVKTENAQEISVLTLPRLSSAVPSASPSPNTGSNEGSTENTTRIELKRQSEHIPESSDSLGSVETSAASVSLDQIPVKVRSGIFRRPAGYQPELVCQIPWNNSQSPEKVTAITLNSQYALVAIATGSGLALVDIVTLSLVYSWSNAELYNKDLSLFGDVSPSEAVHSTQTPPQFSGNQKSFMRLNTEFKQRSSDRSRPVLSKAQSVAVSTHDAYLDAPCNGEQSGRNGSLLSHTPSCSSLEKSDMTSDYITNLCFMSSPAKKGQSSEEPCLWLGMSSGVTVAFNLILPANRLTQSVVVAPCNGVIKLQEQIIDIVFMDKNFSLVSAAAECYRDPGKDSAPNSANRDKIYQNRIRTKPSMTPTFAQTSESNGAPLSEEFQQLGVFVSEQDIKAIALPGYSQMFHHRADIPLVKSTSTHIRGYPALLCLSASGHLIVFSLPSLRMLFTAQIFRRSVEIEDPICGKTDFSEHGLVMYMATPSEMQKLTVCAETRGHVEDSAGELFVPCDMPEPPKSSFFKGVSTLFSGGQKEVVDLDAIFAEKPNNTTTTSVKAVAKQIPSTSSQVNMENAQRQGLTAGQAATLAIQNLNERGDKLNATIDATEQLRNNAMSLQSRSSKLVENISLSGKRIYIIGATNELSITNDLRAIRKLALLELDLETKKIKNYKLELGEFADEVLEFYFVAKDLAVMLTYDHRKAELVQYRMQIDKIKLEVCCDCIRHVKFEGPMGIRVGVGAVSHGYVLIIGKTSRELGEVCKIKMIASDPKYQDQFQDFDLDRPMIDLEQKAQMHPEELYLWPKSVPLLHNNSIYFLLAKKEGFSLIFDSSHLGCLIYNPKTNSFEPHIRGIDNHEIKALPLHPDMNINFGCMIAQKGKTMWLTFVSPASPRHWRWKLQILATVMCHAFLFVFGRFFIWFGQYDGGYMATKFMHFYLWLMGPTLIPEIGPSPTFRLAALDLEKLKLKLFKVKVRKSALSRFGQVLIDCDPRGDLVMTEVPPRCDDVMIHKIPNPFEPRPLCRITKSKVESEFPRFFLEKRLPPYLLESRSSTVLVPTWNLSTLLK</sequence>
<keyword evidence="5" id="KW-0963">Cytoplasm</keyword>
<keyword evidence="7 10" id="KW-0853">WD repeat</keyword>
<evidence type="ECO:0000313" key="16">
    <source>
        <dbReference type="Proteomes" id="UP000659654"/>
    </source>
</evidence>
<comment type="subcellular location">
    <subcellularLocation>
        <location evidence="2">Cytoplasm</location>
    </subcellularLocation>
    <subcellularLocation>
        <location evidence="1">Endomembrane system</location>
    </subcellularLocation>
</comment>
<dbReference type="GO" id="GO:0005096">
    <property type="term" value="F:GTPase activator activity"/>
    <property type="evidence" value="ECO:0007669"/>
    <property type="project" value="TreeGrafter"/>
</dbReference>
<dbReference type="GO" id="GO:0006887">
    <property type="term" value="P:exocytosis"/>
    <property type="evidence" value="ECO:0007669"/>
    <property type="project" value="UniProtKB-KW"/>
</dbReference>
<organism evidence="15 16">
    <name type="scientific">Bursaphelenchus xylophilus</name>
    <name type="common">Pinewood nematode worm</name>
    <name type="synonym">Aphelenchoides xylophilus</name>
    <dbReference type="NCBI Taxonomy" id="6326"/>
    <lineage>
        <taxon>Eukaryota</taxon>
        <taxon>Metazoa</taxon>
        <taxon>Ecdysozoa</taxon>
        <taxon>Nematoda</taxon>
        <taxon>Chromadorea</taxon>
        <taxon>Rhabditida</taxon>
        <taxon>Tylenchina</taxon>
        <taxon>Tylenchomorpha</taxon>
        <taxon>Aphelenchoidea</taxon>
        <taxon>Aphelenchoididae</taxon>
        <taxon>Bursaphelenchus</taxon>
    </lineage>
</organism>
<dbReference type="Gene3D" id="2.130.10.10">
    <property type="entry name" value="YVTN repeat-like/Quinoprotein amine dehydrogenase"/>
    <property type="match status" value="2"/>
</dbReference>
<dbReference type="EMBL" id="CAJFCV020000001">
    <property type="protein sequence ID" value="CAG9085344.1"/>
    <property type="molecule type" value="Genomic_DNA"/>
</dbReference>
<dbReference type="Pfam" id="PF00400">
    <property type="entry name" value="WD40"/>
    <property type="match status" value="1"/>
</dbReference>
<evidence type="ECO:0000256" key="10">
    <source>
        <dbReference type="PROSITE-ProRule" id="PRU00221"/>
    </source>
</evidence>
<evidence type="ECO:0000256" key="2">
    <source>
        <dbReference type="ARBA" id="ARBA00004496"/>
    </source>
</evidence>
<accession>A0A7I8XI93</accession>
<feature type="repeat" description="WD" evidence="10">
    <location>
        <begin position="222"/>
        <end position="263"/>
    </location>
</feature>
<evidence type="ECO:0000256" key="7">
    <source>
        <dbReference type="ARBA" id="ARBA00022574"/>
    </source>
</evidence>
<reference evidence="15" key="1">
    <citation type="submission" date="2020-09" db="EMBL/GenBank/DDBJ databases">
        <authorList>
            <person name="Kikuchi T."/>
        </authorList>
    </citation>
    <scope>NUCLEOTIDE SEQUENCE</scope>
    <source>
        <strain evidence="15">Ka4C1</strain>
    </source>
</reference>
<dbReference type="SMR" id="A0A7I8XI93"/>
<dbReference type="GO" id="GO:0045159">
    <property type="term" value="F:myosin II binding"/>
    <property type="evidence" value="ECO:0007669"/>
    <property type="project" value="TreeGrafter"/>
</dbReference>
<feature type="domain" description="Lethal giant larvae homologue 2" evidence="13">
    <location>
        <begin position="266"/>
        <end position="363"/>
    </location>
</feature>
<dbReference type="GO" id="GO:0006893">
    <property type="term" value="P:Golgi to plasma membrane transport"/>
    <property type="evidence" value="ECO:0007669"/>
    <property type="project" value="TreeGrafter"/>
</dbReference>
<evidence type="ECO:0000256" key="11">
    <source>
        <dbReference type="SAM" id="MobiDB-lite"/>
    </source>
</evidence>
<evidence type="ECO:0000256" key="9">
    <source>
        <dbReference type="ARBA" id="ARBA00023136"/>
    </source>
</evidence>
<dbReference type="InterPro" id="IPR013905">
    <property type="entry name" value="Lgl_C_dom"/>
</dbReference>
<dbReference type="PANTHER" id="PTHR10241">
    <property type="entry name" value="LETHAL 2 GIANT LARVAE PROTEIN"/>
    <property type="match status" value="1"/>
</dbReference>
<evidence type="ECO:0000256" key="6">
    <source>
        <dbReference type="ARBA" id="ARBA00022553"/>
    </source>
</evidence>
<evidence type="ECO:0000259" key="13">
    <source>
        <dbReference type="Pfam" id="PF08366"/>
    </source>
</evidence>
<dbReference type="SMART" id="SM00320">
    <property type="entry name" value="WD40"/>
    <property type="match status" value="7"/>
</dbReference>
<evidence type="ECO:0000256" key="1">
    <source>
        <dbReference type="ARBA" id="ARBA00004308"/>
    </source>
</evidence>
<evidence type="ECO:0000256" key="3">
    <source>
        <dbReference type="ARBA" id="ARBA00008070"/>
    </source>
</evidence>
<dbReference type="GO" id="GO:0012505">
    <property type="term" value="C:endomembrane system"/>
    <property type="evidence" value="ECO:0007669"/>
    <property type="project" value="UniProtKB-SubCell"/>
</dbReference>
<evidence type="ECO:0000256" key="12">
    <source>
        <dbReference type="SAM" id="Phobius"/>
    </source>
</evidence>
<dbReference type="PROSITE" id="PS50082">
    <property type="entry name" value="WD_REPEATS_2"/>
    <property type="match status" value="1"/>
</dbReference>
<keyword evidence="9 12" id="KW-0472">Membrane</keyword>
<dbReference type="PROSITE" id="PS50294">
    <property type="entry name" value="WD_REPEATS_REGION"/>
    <property type="match status" value="1"/>
</dbReference>
<dbReference type="GO" id="GO:0019905">
    <property type="term" value="F:syntaxin binding"/>
    <property type="evidence" value="ECO:0007669"/>
    <property type="project" value="TreeGrafter"/>
</dbReference>
<dbReference type="Proteomes" id="UP000582659">
    <property type="component" value="Unassembled WGS sequence"/>
</dbReference>
<dbReference type="InterPro" id="IPR013577">
    <property type="entry name" value="LLGL2"/>
</dbReference>
<comment type="caution">
    <text evidence="15">The sequence shown here is derived from an EMBL/GenBank/DDBJ whole genome shotgun (WGS) entry which is preliminary data.</text>
</comment>
<dbReference type="Proteomes" id="UP000659654">
    <property type="component" value="Unassembled WGS sequence"/>
</dbReference>
<keyword evidence="12" id="KW-1133">Transmembrane helix</keyword>
<dbReference type="PRINTS" id="PR00962">
    <property type="entry name" value="LETHAL2GIANT"/>
</dbReference>
<dbReference type="CDD" id="cd15873">
    <property type="entry name" value="R-SNARE_STXBP5_6"/>
    <property type="match status" value="1"/>
</dbReference>
<keyword evidence="12" id="KW-0812">Transmembrane</keyword>
<feature type="region of interest" description="Disordered" evidence="11">
    <location>
        <begin position="529"/>
        <end position="550"/>
    </location>
</feature>
<dbReference type="EMBL" id="CAJFDI010000001">
    <property type="protein sequence ID" value="CAD5209906.1"/>
    <property type="molecule type" value="Genomic_DNA"/>
</dbReference>
<dbReference type="SUPFAM" id="SSF50978">
    <property type="entry name" value="WD40 repeat-like"/>
    <property type="match status" value="2"/>
</dbReference>
<dbReference type="GO" id="GO:0005886">
    <property type="term" value="C:plasma membrane"/>
    <property type="evidence" value="ECO:0007669"/>
    <property type="project" value="TreeGrafter"/>
</dbReference>
<dbReference type="Gene3D" id="1.20.5.110">
    <property type="match status" value="1"/>
</dbReference>
<evidence type="ECO:0000256" key="8">
    <source>
        <dbReference type="ARBA" id="ARBA00022737"/>
    </source>
</evidence>
<dbReference type="InterPro" id="IPR036322">
    <property type="entry name" value="WD40_repeat_dom_sf"/>
</dbReference>
<feature type="transmembrane region" description="Helical" evidence="12">
    <location>
        <begin position="1402"/>
        <end position="1422"/>
    </location>
</feature>
<protein>
    <submittedName>
        <fullName evidence="15">(pine wood nematode) hypothetical protein</fullName>
    </submittedName>
</protein>
<dbReference type="InterPro" id="IPR000664">
    <property type="entry name" value="Lethal2_giant"/>
</dbReference>
<feature type="compositionally biased region" description="Low complexity" evidence="11">
    <location>
        <begin position="529"/>
        <end position="538"/>
    </location>
</feature>
<proteinExistence type="inferred from homology"/>
<evidence type="ECO:0000256" key="5">
    <source>
        <dbReference type="ARBA" id="ARBA00022490"/>
    </source>
</evidence>
<dbReference type="Pfam" id="PF08596">
    <property type="entry name" value="Lgl_C"/>
    <property type="match status" value="1"/>
</dbReference>
<keyword evidence="4" id="KW-0268">Exocytosis</keyword>
<dbReference type="InterPro" id="IPR001680">
    <property type="entry name" value="WD40_rpt"/>
</dbReference>
<evidence type="ECO:0000256" key="4">
    <source>
        <dbReference type="ARBA" id="ARBA00022483"/>
    </source>
</evidence>
<feature type="compositionally biased region" description="Polar residues" evidence="11">
    <location>
        <begin position="539"/>
        <end position="550"/>
    </location>
</feature>
<dbReference type="Pfam" id="PF08366">
    <property type="entry name" value="LLGL"/>
    <property type="match status" value="1"/>
</dbReference>
<dbReference type="InterPro" id="IPR015943">
    <property type="entry name" value="WD40/YVTN_repeat-like_dom_sf"/>
</dbReference>
<keyword evidence="6" id="KW-0597">Phosphoprotein</keyword>
<dbReference type="GO" id="GO:0031201">
    <property type="term" value="C:SNARE complex"/>
    <property type="evidence" value="ECO:0007669"/>
    <property type="project" value="TreeGrafter"/>
</dbReference>
<keyword evidence="8" id="KW-0677">Repeat</keyword>
<name>A0A7I8XI93_BURXY</name>
<evidence type="ECO:0000313" key="15">
    <source>
        <dbReference type="EMBL" id="CAD5209906.1"/>
    </source>
</evidence>
<dbReference type="PANTHER" id="PTHR10241:SF25">
    <property type="entry name" value="TOMOSYN, ISOFORM C"/>
    <property type="match status" value="1"/>
</dbReference>
<feature type="domain" description="Lethal giant larvae (Lgl)-like C-terminal" evidence="14">
    <location>
        <begin position="881"/>
        <end position="1005"/>
    </location>
</feature>
<feature type="transmembrane region" description="Helical" evidence="12">
    <location>
        <begin position="1428"/>
        <end position="1447"/>
    </location>
</feature>
<gene>
    <name evidence="15" type="ORF">BXYJ_LOCUS1669</name>
</gene>